<evidence type="ECO:0000313" key="7">
    <source>
        <dbReference type="Proteomes" id="UP000308828"/>
    </source>
</evidence>
<evidence type="ECO:0000256" key="3">
    <source>
        <dbReference type="ARBA" id="ARBA00022723"/>
    </source>
</evidence>
<dbReference type="PANTHER" id="PTHR36438">
    <property type="entry name" value="IRON-SULFUR CLUSTER REPAIR PROTEIN YTFE"/>
    <property type="match status" value="1"/>
</dbReference>
<organism evidence="6 7">
    <name type="scientific">Peteryoungia ipomoeae</name>
    <dbReference type="NCBI Taxonomy" id="1210932"/>
    <lineage>
        <taxon>Bacteria</taxon>
        <taxon>Pseudomonadati</taxon>
        <taxon>Pseudomonadota</taxon>
        <taxon>Alphaproteobacteria</taxon>
        <taxon>Hyphomicrobiales</taxon>
        <taxon>Rhizobiaceae</taxon>
        <taxon>Peteryoungia</taxon>
    </lineage>
</organism>
<accession>A0A4S8P099</accession>
<reference evidence="6 7" key="1">
    <citation type="submission" date="2019-04" db="EMBL/GenBank/DDBJ databases">
        <title>Genome sequence of strain shin9-1.</title>
        <authorList>
            <person name="Gao J."/>
            <person name="Sun J."/>
        </authorList>
    </citation>
    <scope>NUCLEOTIDE SEQUENCE [LARGE SCALE GENOMIC DNA]</scope>
    <source>
        <strain evidence="7">shin9-1</strain>
    </source>
</reference>
<evidence type="ECO:0000256" key="2">
    <source>
        <dbReference type="ARBA" id="ARBA00022490"/>
    </source>
</evidence>
<name>A0A4S8P099_9HYPH</name>
<keyword evidence="2" id="KW-0963">Cytoplasm</keyword>
<dbReference type="InterPro" id="IPR038062">
    <property type="entry name" value="ScdA-like_N_sf"/>
</dbReference>
<feature type="domain" description="Hemerythrin-like" evidence="5">
    <location>
        <begin position="80"/>
        <end position="214"/>
    </location>
</feature>
<keyword evidence="7" id="KW-1185">Reference proteome</keyword>
<keyword evidence="4" id="KW-0408">Iron</keyword>
<dbReference type="Gene3D" id="1.20.120.520">
    <property type="entry name" value="nmb1532 protein domain like"/>
    <property type="match status" value="1"/>
</dbReference>
<dbReference type="Proteomes" id="UP000308828">
    <property type="component" value="Unassembled WGS sequence"/>
</dbReference>
<dbReference type="GO" id="GO:0005737">
    <property type="term" value="C:cytoplasm"/>
    <property type="evidence" value="ECO:0007669"/>
    <property type="project" value="UniProtKB-SubCell"/>
</dbReference>
<evidence type="ECO:0000313" key="6">
    <source>
        <dbReference type="EMBL" id="THV20934.1"/>
    </source>
</evidence>
<dbReference type="RefSeq" id="WP_136599794.1">
    <property type="nucleotide sequence ID" value="NZ_STGV01000006.1"/>
</dbReference>
<comment type="subcellular location">
    <subcellularLocation>
        <location evidence="1">Cytoplasm</location>
    </subcellularLocation>
</comment>
<dbReference type="InterPro" id="IPR012312">
    <property type="entry name" value="Hemerythrin-like"/>
</dbReference>
<dbReference type="AlphaFoldDB" id="A0A4S8P099"/>
<protein>
    <submittedName>
        <fullName evidence="6">Iron-sulfur cluster repair di-iron protein</fullName>
    </submittedName>
</protein>
<dbReference type="EMBL" id="STGV01000006">
    <property type="protein sequence ID" value="THV20934.1"/>
    <property type="molecule type" value="Genomic_DNA"/>
</dbReference>
<sequence length="220" mass="24585">MELQQSQTVGKIATSIPGAAELFRQHGISFCCGGSDSIQEAAVAAGLSPEAMLSELQSLVRAASTEAPEGTIDLIHHLRTRYHDTHRAELISLIPLAAKVERVHADHPDAPLGLADLLERIKSDLGDHMHREEVFLFPLMERDDQPMLTRPIEQMRHEHDVEAQHLAELEHVTGGFHLPEGACNSWRALYTNAKKFSDDLVRHMHLENEILFPRFTSAKV</sequence>
<dbReference type="GO" id="GO:0046872">
    <property type="term" value="F:metal ion binding"/>
    <property type="evidence" value="ECO:0007669"/>
    <property type="project" value="UniProtKB-KW"/>
</dbReference>
<evidence type="ECO:0000256" key="4">
    <source>
        <dbReference type="ARBA" id="ARBA00023004"/>
    </source>
</evidence>
<dbReference type="Pfam" id="PF01814">
    <property type="entry name" value="Hemerythrin"/>
    <property type="match status" value="1"/>
</dbReference>
<dbReference type="InterPro" id="IPR019903">
    <property type="entry name" value="RIC_family"/>
</dbReference>
<dbReference type="NCBIfam" id="TIGR03652">
    <property type="entry name" value="FeS_repair_RIC"/>
    <property type="match status" value="1"/>
</dbReference>
<dbReference type="OrthoDB" id="9797132at2"/>
<gene>
    <name evidence="6" type="primary">ric</name>
    <name evidence="6" type="ORF">FAA97_17215</name>
</gene>
<keyword evidence="3" id="KW-0479">Metal-binding</keyword>
<evidence type="ECO:0000259" key="5">
    <source>
        <dbReference type="Pfam" id="PF01814"/>
    </source>
</evidence>
<dbReference type="Gene3D" id="1.10.3910.10">
    <property type="entry name" value="SP0561-like"/>
    <property type="match status" value="1"/>
</dbReference>
<comment type="caution">
    <text evidence="6">The sequence shown here is derived from an EMBL/GenBank/DDBJ whole genome shotgun (WGS) entry which is preliminary data.</text>
</comment>
<proteinExistence type="predicted"/>
<evidence type="ECO:0000256" key="1">
    <source>
        <dbReference type="ARBA" id="ARBA00004496"/>
    </source>
</evidence>
<dbReference type="Pfam" id="PF04405">
    <property type="entry name" value="ScdA_N"/>
    <property type="match status" value="1"/>
</dbReference>
<dbReference type="PANTHER" id="PTHR36438:SF1">
    <property type="entry name" value="IRON-SULFUR CLUSTER REPAIR PROTEIN YTFE"/>
    <property type="match status" value="1"/>
</dbReference>